<gene>
    <name evidence="2" type="ORF">B0T19DRAFT_354426</name>
</gene>
<name>A0AAE0IXI4_9PEZI</name>
<feature type="compositionally biased region" description="Polar residues" evidence="1">
    <location>
        <begin position="110"/>
        <end position="126"/>
    </location>
</feature>
<sequence length="508" mass="56071">MSSGSDRDLRRRFNRDPQPSNEQLSAISRILPTPPSLPPLRSLGSRAARSGMASSGGPGSRSSRYRPSDRFLERQRANYDGRPTSSSFEDLDRNLQNANSQLRALLDYSTNNPIIPQPTPASQTPDNAEESRRIKRRKLDSDRITSSFKGFRYGRYGQVEPGQLTMEIVSCDGGLYSDELSYAAENILKNDASVYCTKGNRCNIVLRHQGATVFSLKELIIKAPGSNYSSPVREGMVFISMNSDELLTRTAQYQIQYLPSRGSRNGMAHPSGSTPAIYSIRHDEDGNPVTRIQPARRRGYSITMEEDDDDYDRTAQIPSEFSVSPPPFNVTTVCSDDDSDGESSHIIAGMRTRRRTPNRIGALPFESDSDEDAADVWGPSSGWDTFDDPTRGSGHYSSRSHGQPSGGRDNGGGGSGNMTLEEAQEASQIATQEAVRAVGGELMAPVTHFYIEKNKSKCTIRFDPPVSGRFILLKMWSPHHDPTKNIDIQSVIAKGFAGPRYFPAVELR</sequence>
<feature type="compositionally biased region" description="Gly residues" evidence="1">
    <location>
        <begin position="404"/>
        <end position="416"/>
    </location>
</feature>
<feature type="compositionally biased region" description="Low complexity" evidence="1">
    <location>
        <begin position="391"/>
        <end position="403"/>
    </location>
</feature>
<evidence type="ECO:0000256" key="1">
    <source>
        <dbReference type="SAM" id="MobiDB-lite"/>
    </source>
</evidence>
<reference evidence="2" key="2">
    <citation type="submission" date="2023-06" db="EMBL/GenBank/DDBJ databases">
        <authorList>
            <consortium name="Lawrence Berkeley National Laboratory"/>
            <person name="Haridas S."/>
            <person name="Hensen N."/>
            <person name="Bonometti L."/>
            <person name="Westerberg I."/>
            <person name="Brannstrom I.O."/>
            <person name="Guillou S."/>
            <person name="Cros-Aarteil S."/>
            <person name="Calhoun S."/>
            <person name="Kuo A."/>
            <person name="Mondo S."/>
            <person name="Pangilinan J."/>
            <person name="Riley R."/>
            <person name="Labutti K."/>
            <person name="Andreopoulos B."/>
            <person name="Lipzen A."/>
            <person name="Chen C."/>
            <person name="Yanf M."/>
            <person name="Daum C."/>
            <person name="Ng V."/>
            <person name="Clum A."/>
            <person name="Steindorff A."/>
            <person name="Ohm R."/>
            <person name="Martin F."/>
            <person name="Silar P."/>
            <person name="Natvig D."/>
            <person name="Lalanne C."/>
            <person name="Gautier V."/>
            <person name="Ament-Velasquez S.L."/>
            <person name="Kruys A."/>
            <person name="Hutchinson M.I."/>
            <person name="Powell A.J."/>
            <person name="Barry K."/>
            <person name="Miller A.N."/>
            <person name="Grigoriev I.V."/>
            <person name="Debuchy R."/>
            <person name="Gladieux P."/>
            <person name="Thoren M.H."/>
            <person name="Johannesson H."/>
        </authorList>
    </citation>
    <scope>NUCLEOTIDE SEQUENCE</scope>
    <source>
        <strain evidence="2">SMH4131-1</strain>
    </source>
</reference>
<protein>
    <submittedName>
        <fullName evidence="2">Uncharacterized protein</fullName>
    </submittedName>
</protein>
<feature type="region of interest" description="Disordered" evidence="1">
    <location>
        <begin position="318"/>
        <end position="418"/>
    </location>
</feature>
<evidence type="ECO:0000313" key="3">
    <source>
        <dbReference type="Proteomes" id="UP001286456"/>
    </source>
</evidence>
<proteinExistence type="predicted"/>
<reference evidence="2" key="1">
    <citation type="journal article" date="2023" name="Mol. Phylogenet. Evol.">
        <title>Genome-scale phylogeny and comparative genomics of the fungal order Sordariales.</title>
        <authorList>
            <person name="Hensen N."/>
            <person name="Bonometti L."/>
            <person name="Westerberg I."/>
            <person name="Brannstrom I.O."/>
            <person name="Guillou S."/>
            <person name="Cros-Aarteil S."/>
            <person name="Calhoun S."/>
            <person name="Haridas S."/>
            <person name="Kuo A."/>
            <person name="Mondo S."/>
            <person name="Pangilinan J."/>
            <person name="Riley R."/>
            <person name="LaButti K."/>
            <person name="Andreopoulos B."/>
            <person name="Lipzen A."/>
            <person name="Chen C."/>
            <person name="Yan M."/>
            <person name="Daum C."/>
            <person name="Ng V."/>
            <person name="Clum A."/>
            <person name="Steindorff A."/>
            <person name="Ohm R.A."/>
            <person name="Martin F."/>
            <person name="Silar P."/>
            <person name="Natvig D.O."/>
            <person name="Lalanne C."/>
            <person name="Gautier V."/>
            <person name="Ament-Velasquez S.L."/>
            <person name="Kruys A."/>
            <person name="Hutchinson M.I."/>
            <person name="Powell A.J."/>
            <person name="Barry K."/>
            <person name="Miller A.N."/>
            <person name="Grigoriev I.V."/>
            <person name="Debuchy R."/>
            <person name="Gladieux P."/>
            <person name="Hiltunen Thoren M."/>
            <person name="Johannesson H."/>
        </authorList>
    </citation>
    <scope>NUCLEOTIDE SEQUENCE</scope>
    <source>
        <strain evidence="2">SMH4131-1</strain>
    </source>
</reference>
<feature type="compositionally biased region" description="Polar residues" evidence="1">
    <location>
        <begin position="17"/>
        <end position="26"/>
    </location>
</feature>
<feature type="compositionally biased region" description="Basic and acidic residues" evidence="1">
    <location>
        <begin position="66"/>
        <end position="79"/>
    </location>
</feature>
<dbReference type="AlphaFoldDB" id="A0AAE0IXI4"/>
<comment type="caution">
    <text evidence="2">The sequence shown here is derived from an EMBL/GenBank/DDBJ whole genome shotgun (WGS) entry which is preliminary data.</text>
</comment>
<feature type="compositionally biased region" description="Low complexity" evidence="1">
    <location>
        <begin position="39"/>
        <end position="53"/>
    </location>
</feature>
<keyword evidence="3" id="KW-1185">Reference proteome</keyword>
<organism evidence="2 3">
    <name type="scientific">Cercophora scortea</name>
    <dbReference type="NCBI Taxonomy" id="314031"/>
    <lineage>
        <taxon>Eukaryota</taxon>
        <taxon>Fungi</taxon>
        <taxon>Dikarya</taxon>
        <taxon>Ascomycota</taxon>
        <taxon>Pezizomycotina</taxon>
        <taxon>Sordariomycetes</taxon>
        <taxon>Sordariomycetidae</taxon>
        <taxon>Sordariales</taxon>
        <taxon>Lasiosphaeriaceae</taxon>
        <taxon>Cercophora</taxon>
    </lineage>
</organism>
<dbReference type="EMBL" id="JAUEPO010000002">
    <property type="protein sequence ID" value="KAK3333128.1"/>
    <property type="molecule type" value="Genomic_DNA"/>
</dbReference>
<dbReference type="Proteomes" id="UP001286456">
    <property type="component" value="Unassembled WGS sequence"/>
</dbReference>
<feature type="region of interest" description="Disordered" evidence="1">
    <location>
        <begin position="110"/>
        <end position="139"/>
    </location>
</feature>
<feature type="region of interest" description="Disordered" evidence="1">
    <location>
        <begin position="1"/>
        <end position="90"/>
    </location>
</feature>
<feature type="compositionally biased region" description="Basic and acidic residues" evidence="1">
    <location>
        <begin position="1"/>
        <end position="15"/>
    </location>
</feature>
<accession>A0AAE0IXI4</accession>
<evidence type="ECO:0000313" key="2">
    <source>
        <dbReference type="EMBL" id="KAK3333128.1"/>
    </source>
</evidence>